<dbReference type="Proteomes" id="UP000265520">
    <property type="component" value="Unassembled WGS sequence"/>
</dbReference>
<evidence type="ECO:0008006" key="3">
    <source>
        <dbReference type="Google" id="ProtNLM"/>
    </source>
</evidence>
<proteinExistence type="predicted"/>
<evidence type="ECO:0000313" key="1">
    <source>
        <dbReference type="EMBL" id="MCI67551.1"/>
    </source>
</evidence>
<sequence>MCALGWGVGGAAWSWRHQLWEWEEEMLEECRGFLSDIVLQPHVT</sequence>
<dbReference type="EMBL" id="LXQA010719245">
    <property type="protein sequence ID" value="MCI67551.1"/>
    <property type="molecule type" value="Genomic_DNA"/>
</dbReference>
<evidence type="ECO:0000313" key="2">
    <source>
        <dbReference type="Proteomes" id="UP000265520"/>
    </source>
</evidence>
<comment type="caution">
    <text evidence="1">The sequence shown here is derived from an EMBL/GenBank/DDBJ whole genome shotgun (WGS) entry which is preliminary data.</text>
</comment>
<dbReference type="AlphaFoldDB" id="A0A392U290"/>
<keyword evidence="2" id="KW-1185">Reference proteome</keyword>
<protein>
    <recommendedName>
        <fullName evidence="3">YIPF1-like protein</fullName>
    </recommendedName>
</protein>
<accession>A0A392U290</accession>
<reference evidence="1 2" key="1">
    <citation type="journal article" date="2018" name="Front. Plant Sci.">
        <title>Red Clover (Trifolium pratense) and Zigzag Clover (T. medium) - A Picture of Genomic Similarities and Differences.</title>
        <authorList>
            <person name="Dluhosova J."/>
            <person name="Istvanek J."/>
            <person name="Nedelnik J."/>
            <person name="Repkova J."/>
        </authorList>
    </citation>
    <scope>NUCLEOTIDE SEQUENCE [LARGE SCALE GENOMIC DNA]</scope>
    <source>
        <strain evidence="2">cv. 10/8</strain>
        <tissue evidence="1">Leaf</tissue>
    </source>
</reference>
<organism evidence="1 2">
    <name type="scientific">Trifolium medium</name>
    <dbReference type="NCBI Taxonomy" id="97028"/>
    <lineage>
        <taxon>Eukaryota</taxon>
        <taxon>Viridiplantae</taxon>
        <taxon>Streptophyta</taxon>
        <taxon>Embryophyta</taxon>
        <taxon>Tracheophyta</taxon>
        <taxon>Spermatophyta</taxon>
        <taxon>Magnoliopsida</taxon>
        <taxon>eudicotyledons</taxon>
        <taxon>Gunneridae</taxon>
        <taxon>Pentapetalae</taxon>
        <taxon>rosids</taxon>
        <taxon>fabids</taxon>
        <taxon>Fabales</taxon>
        <taxon>Fabaceae</taxon>
        <taxon>Papilionoideae</taxon>
        <taxon>50 kb inversion clade</taxon>
        <taxon>NPAAA clade</taxon>
        <taxon>Hologalegina</taxon>
        <taxon>IRL clade</taxon>
        <taxon>Trifolieae</taxon>
        <taxon>Trifolium</taxon>
    </lineage>
</organism>
<feature type="non-terminal residue" evidence="1">
    <location>
        <position position="44"/>
    </location>
</feature>
<name>A0A392U290_9FABA</name>